<accession>A0ABZ1CVT7</accession>
<dbReference type="Proteomes" id="UP001329825">
    <property type="component" value="Chromosome 3"/>
</dbReference>
<dbReference type="EMBL" id="CP141883">
    <property type="protein sequence ID" value="WRT65872.1"/>
    <property type="molecule type" value="Genomic_DNA"/>
</dbReference>
<evidence type="ECO:0000313" key="4">
    <source>
        <dbReference type="Proteomes" id="UP001329825"/>
    </source>
</evidence>
<feature type="domain" description="Protein CPL1-like" evidence="2">
    <location>
        <begin position="242"/>
        <end position="305"/>
    </location>
</feature>
<feature type="signal peptide" evidence="1">
    <location>
        <begin position="1"/>
        <end position="21"/>
    </location>
</feature>
<evidence type="ECO:0000259" key="2">
    <source>
        <dbReference type="Pfam" id="PF21671"/>
    </source>
</evidence>
<name>A0ABZ1CVT7_9TREE</name>
<sequence length="352" mass="36495">MKFSSTAAFVTLASLASQVFAKEATRSVGFTPNNGLYRLEARQDVGISICQTIPISVPLDVVLCTDPDGNNVDVVPGLDLTDLTCAVTGGTIDVDLSDGLCLCLVGGVLTDDSLVQLQALIGTGGSNIELLLDTVGGLTGFTVDSLLDFLVGDATGLLQVSNTDCVYPEGAVPNSCDACTFDCPEGEQVCGNTCIAEGDACQSNAPVAKRNLLNEKTSKFLCAQGQTACALPSSRFFKYGGYECTDTLNDVESCGGCTFAFPGQAQGQDCTALPYAIDVACNSGACAVQACQEGYEPNFDETSCVALGSSLGFNVEGRSLVDLDLEPVTELVGLDINDIDVKLAGEDLVTVE</sequence>
<dbReference type="InterPro" id="IPR038955">
    <property type="entry name" value="PriA/CPL1_fungi"/>
</dbReference>
<keyword evidence="1" id="KW-0732">Signal</keyword>
<organism evidence="3 4">
    <name type="scientific">Kwoniella shivajii</name>
    <dbReference type="NCBI Taxonomy" id="564305"/>
    <lineage>
        <taxon>Eukaryota</taxon>
        <taxon>Fungi</taxon>
        <taxon>Dikarya</taxon>
        <taxon>Basidiomycota</taxon>
        <taxon>Agaricomycotina</taxon>
        <taxon>Tremellomycetes</taxon>
        <taxon>Tremellales</taxon>
        <taxon>Cryptococcaceae</taxon>
        <taxon>Kwoniella</taxon>
    </lineage>
</organism>
<dbReference type="Pfam" id="PF21671">
    <property type="entry name" value="CPL1-like"/>
    <property type="match status" value="1"/>
</dbReference>
<dbReference type="InterPro" id="IPR048661">
    <property type="entry name" value="CPL1-like"/>
</dbReference>
<dbReference type="PANTHER" id="PTHR35192:SF2">
    <property type="entry name" value="APPLE DOMAIN-CONTAINING PROTEIN"/>
    <property type="match status" value="1"/>
</dbReference>
<dbReference type="RefSeq" id="XP_062790612.1">
    <property type="nucleotide sequence ID" value="XM_062934561.1"/>
</dbReference>
<feature type="chain" id="PRO_5045427614" description="Protein CPL1-like domain-containing protein" evidence="1">
    <location>
        <begin position="22"/>
        <end position="352"/>
    </location>
</feature>
<dbReference type="PANTHER" id="PTHR35192">
    <property type="entry name" value="PROTEIN, PUTATIVE-RELATED"/>
    <property type="match status" value="1"/>
</dbReference>
<keyword evidence="4" id="KW-1185">Reference proteome</keyword>
<gene>
    <name evidence="3" type="ORF">IL334_002823</name>
</gene>
<evidence type="ECO:0000256" key="1">
    <source>
        <dbReference type="SAM" id="SignalP"/>
    </source>
</evidence>
<reference evidence="3 4" key="1">
    <citation type="submission" date="2024-01" db="EMBL/GenBank/DDBJ databases">
        <title>Comparative genomics of Cryptococcus and Kwoniella reveals pathogenesis evolution and contrasting modes of karyotype evolution via chromosome fusion or intercentromeric recombination.</title>
        <authorList>
            <person name="Coelho M.A."/>
            <person name="David-Palma M."/>
            <person name="Shea T."/>
            <person name="Bowers K."/>
            <person name="McGinley-Smith S."/>
            <person name="Mohammad A.W."/>
            <person name="Gnirke A."/>
            <person name="Yurkov A.M."/>
            <person name="Nowrousian M."/>
            <person name="Sun S."/>
            <person name="Cuomo C.A."/>
            <person name="Heitman J."/>
        </authorList>
    </citation>
    <scope>NUCLEOTIDE SEQUENCE [LARGE SCALE GENOMIC DNA]</scope>
    <source>
        <strain evidence="3">CBS 11374</strain>
    </source>
</reference>
<dbReference type="GeneID" id="87954954"/>
<proteinExistence type="predicted"/>
<evidence type="ECO:0000313" key="3">
    <source>
        <dbReference type="EMBL" id="WRT65872.1"/>
    </source>
</evidence>
<protein>
    <recommendedName>
        <fullName evidence="2">Protein CPL1-like domain-containing protein</fullName>
    </recommendedName>
</protein>